<proteinExistence type="predicted"/>
<organism evidence="2 3">
    <name type="scientific">Caenorhabditis auriculariae</name>
    <dbReference type="NCBI Taxonomy" id="2777116"/>
    <lineage>
        <taxon>Eukaryota</taxon>
        <taxon>Metazoa</taxon>
        <taxon>Ecdysozoa</taxon>
        <taxon>Nematoda</taxon>
        <taxon>Chromadorea</taxon>
        <taxon>Rhabditida</taxon>
        <taxon>Rhabditina</taxon>
        <taxon>Rhabditomorpha</taxon>
        <taxon>Rhabditoidea</taxon>
        <taxon>Rhabditidae</taxon>
        <taxon>Peloderinae</taxon>
        <taxon>Caenorhabditis</taxon>
    </lineage>
</organism>
<protein>
    <submittedName>
        <fullName evidence="2">Uncharacterized protein</fullName>
    </submittedName>
</protein>
<keyword evidence="3" id="KW-1185">Reference proteome</keyword>
<evidence type="ECO:0000313" key="3">
    <source>
        <dbReference type="Proteomes" id="UP000835052"/>
    </source>
</evidence>
<feature type="compositionally biased region" description="Basic and acidic residues" evidence="1">
    <location>
        <begin position="1"/>
        <end position="19"/>
    </location>
</feature>
<dbReference type="AlphaFoldDB" id="A0A8S1GSM7"/>
<comment type="caution">
    <text evidence="2">The sequence shown here is derived from an EMBL/GenBank/DDBJ whole genome shotgun (WGS) entry which is preliminary data.</text>
</comment>
<evidence type="ECO:0000256" key="1">
    <source>
        <dbReference type="SAM" id="MobiDB-lite"/>
    </source>
</evidence>
<accession>A0A8S1GSM7</accession>
<feature type="region of interest" description="Disordered" evidence="1">
    <location>
        <begin position="1"/>
        <end position="26"/>
    </location>
</feature>
<reference evidence="2" key="1">
    <citation type="submission" date="2020-10" db="EMBL/GenBank/DDBJ databases">
        <authorList>
            <person name="Kikuchi T."/>
        </authorList>
    </citation>
    <scope>NUCLEOTIDE SEQUENCE</scope>
    <source>
        <strain evidence="2">NKZ352</strain>
    </source>
</reference>
<evidence type="ECO:0000313" key="2">
    <source>
        <dbReference type="EMBL" id="CAD6186566.1"/>
    </source>
</evidence>
<feature type="region of interest" description="Disordered" evidence="1">
    <location>
        <begin position="65"/>
        <end position="94"/>
    </location>
</feature>
<sequence>MEVIAKEVMEPPRERESRRGAKTTPISIGQCKLNSFSAGLEAKNNTPSAMESGVREAALLSSSAALGGGSISGRNSPPPLGDSAHFFTQHNTTL</sequence>
<dbReference type="Proteomes" id="UP000835052">
    <property type="component" value="Unassembled WGS sequence"/>
</dbReference>
<dbReference type="EMBL" id="CAJGYM010000004">
    <property type="protein sequence ID" value="CAD6186566.1"/>
    <property type="molecule type" value="Genomic_DNA"/>
</dbReference>
<gene>
    <name evidence="2" type="ORF">CAUJ_LOCUS2485</name>
</gene>
<name>A0A8S1GSM7_9PELO</name>